<sequence length="111" mass="11746">MVKKLWLLIVVGIGVLGAGAAYSGTTRDVFTDGSSIMGPRDPYTDGAKAGKFDVYSDGARVGDRRDPFTDGARSGRFDPYTDGTRASVPDLTASTLDNARTGDGTLYGYRV</sequence>
<name>A0A375FVI8_9BURK</name>
<organism evidence="2 4">
    <name type="scientific">Cupriavidus oxalaticus</name>
    <dbReference type="NCBI Taxonomy" id="96344"/>
    <lineage>
        <taxon>Bacteria</taxon>
        <taxon>Pseudomonadati</taxon>
        <taxon>Pseudomonadota</taxon>
        <taxon>Betaproteobacteria</taxon>
        <taxon>Burkholderiales</taxon>
        <taxon>Burkholderiaceae</taxon>
        <taxon>Cupriavidus</taxon>
    </lineage>
</organism>
<proteinExistence type="predicted"/>
<dbReference type="EMBL" id="OGUS01000066">
    <property type="protein sequence ID" value="SPC06653.1"/>
    <property type="molecule type" value="Genomic_DNA"/>
</dbReference>
<reference evidence="4" key="1">
    <citation type="submission" date="2018-01" db="EMBL/GenBank/DDBJ databases">
        <authorList>
            <person name="Gaut B.S."/>
            <person name="Morton B.R."/>
            <person name="Clegg M.T."/>
            <person name="Duvall M.R."/>
        </authorList>
    </citation>
    <scope>NUCLEOTIDE SEQUENCE [LARGE SCALE GENOMIC DNA]</scope>
</reference>
<protein>
    <submittedName>
        <fullName evidence="2">Uncharacterized protein</fullName>
    </submittedName>
</protein>
<dbReference type="Proteomes" id="UP000256862">
    <property type="component" value="Chromosome CO2235"/>
</dbReference>
<evidence type="ECO:0000256" key="1">
    <source>
        <dbReference type="SAM" id="MobiDB-lite"/>
    </source>
</evidence>
<feature type="region of interest" description="Disordered" evidence="1">
    <location>
        <begin position="63"/>
        <end position="94"/>
    </location>
</feature>
<gene>
    <name evidence="3" type="ORF">CO2235_150018</name>
    <name evidence="2" type="ORF">CO2235_U600098</name>
</gene>
<dbReference type="AlphaFoldDB" id="A0A375FVI8"/>
<evidence type="ECO:0000313" key="4">
    <source>
        <dbReference type="Proteomes" id="UP000256862"/>
    </source>
</evidence>
<reference evidence="2 4" key="2">
    <citation type="submission" date="2018-01" db="EMBL/GenBank/DDBJ databases">
        <authorList>
            <person name="Clerissi C."/>
        </authorList>
    </citation>
    <scope>NUCLEOTIDE SEQUENCE</scope>
    <source>
        <strain evidence="2">Cupriavidus oxalaticus LMG 2235</strain>
    </source>
</reference>
<evidence type="ECO:0000313" key="2">
    <source>
        <dbReference type="EMBL" id="SPC06653.1"/>
    </source>
</evidence>
<dbReference type="EMBL" id="OGUS01000115">
    <property type="protein sequence ID" value="SPC12363.1"/>
    <property type="molecule type" value="Genomic_DNA"/>
</dbReference>
<dbReference type="GeneID" id="303491918"/>
<dbReference type="RefSeq" id="WP_084254562.1">
    <property type="nucleotide sequence ID" value="NZ_CP069810.1"/>
</dbReference>
<evidence type="ECO:0000313" key="3">
    <source>
        <dbReference type="EMBL" id="SPC12363.1"/>
    </source>
</evidence>
<comment type="caution">
    <text evidence="2">The sequence shown here is derived from an EMBL/GenBank/DDBJ whole genome shotgun (WGS) entry which is preliminary data.</text>
</comment>
<accession>A0A375FVI8</accession>
<feature type="compositionally biased region" description="Basic and acidic residues" evidence="1">
    <location>
        <begin position="63"/>
        <end position="76"/>
    </location>
</feature>